<dbReference type="STRING" id="1603606.DSOUD_1794"/>
<name>A0A0M4DI58_9BACT</name>
<organism evidence="2 3">
    <name type="scientific">Desulfuromonas soudanensis</name>
    <dbReference type="NCBI Taxonomy" id="1603606"/>
    <lineage>
        <taxon>Bacteria</taxon>
        <taxon>Pseudomonadati</taxon>
        <taxon>Thermodesulfobacteriota</taxon>
        <taxon>Desulfuromonadia</taxon>
        <taxon>Desulfuromonadales</taxon>
        <taxon>Desulfuromonadaceae</taxon>
        <taxon>Desulfuromonas</taxon>
    </lineage>
</organism>
<dbReference type="PATRIC" id="fig|1603606.3.peg.1948"/>
<evidence type="ECO:0000313" key="3">
    <source>
        <dbReference type="Proteomes" id="UP000057158"/>
    </source>
</evidence>
<reference evidence="2 3" key="1">
    <citation type="submission" date="2015-07" db="EMBL/GenBank/DDBJ databases">
        <title>Isolation and Genomic Characterization of a Novel Halophilic Metal-Reducing Deltaproteobacterium from the Deep Subsurface.</title>
        <authorList>
            <person name="Badalamenti J.P."/>
            <person name="Summers Z.M."/>
            <person name="Gralnick J.A."/>
            <person name="Bond D.R."/>
        </authorList>
    </citation>
    <scope>NUCLEOTIDE SEQUENCE [LARGE SCALE GENOMIC DNA]</scope>
    <source>
        <strain evidence="2 3">WTL</strain>
    </source>
</reference>
<keyword evidence="1" id="KW-0732">Signal</keyword>
<dbReference type="KEGG" id="des:DSOUD_1794"/>
<evidence type="ECO:0000313" key="2">
    <source>
        <dbReference type="EMBL" id="ALC16570.1"/>
    </source>
</evidence>
<dbReference type="Proteomes" id="UP000057158">
    <property type="component" value="Chromosome"/>
</dbReference>
<feature type="signal peptide" evidence="1">
    <location>
        <begin position="1"/>
        <end position="19"/>
    </location>
</feature>
<evidence type="ECO:0000256" key="1">
    <source>
        <dbReference type="SAM" id="SignalP"/>
    </source>
</evidence>
<dbReference type="RefSeq" id="WP_053550658.1">
    <property type="nucleotide sequence ID" value="NZ_CP010802.1"/>
</dbReference>
<sequence>MPPRSVAFLLLLSLLVTLAAEGRGASDPPLPSAGPAALNTRAAAFLGIPYRNDGALDESGRYTTFRNPERTSSEPGLNCSGLVLALCRALLGSRQTLAEVGVDRRGDSGADSPLGEDWDYGWDLTLNLSDGFVRCALLPAGAVAVPSAMEEGEGPGFLLGSAAAWQTILPRLKPGRVYLGSMNRPGGLAPYRLLHHHVVVLLPDGEGRCWLYQATASDGVHRLDLRTAAGLRRLQEQFPDRSEGPERILILEVAPPI</sequence>
<gene>
    <name evidence="2" type="ORF">DSOUD_1794</name>
</gene>
<protein>
    <submittedName>
        <fullName evidence="2">Uncharacterized protein</fullName>
    </submittedName>
</protein>
<feature type="chain" id="PRO_5005792333" evidence="1">
    <location>
        <begin position="20"/>
        <end position="257"/>
    </location>
</feature>
<dbReference type="AlphaFoldDB" id="A0A0M4DI58"/>
<dbReference type="EMBL" id="CP010802">
    <property type="protein sequence ID" value="ALC16570.1"/>
    <property type="molecule type" value="Genomic_DNA"/>
</dbReference>
<keyword evidence="3" id="KW-1185">Reference proteome</keyword>
<dbReference type="OrthoDB" id="5449419at2"/>
<accession>A0A0M4DI58</accession>
<proteinExistence type="predicted"/>